<dbReference type="InterPro" id="IPR033895">
    <property type="entry name" value="GPT"/>
</dbReference>
<feature type="compositionally biased region" description="Polar residues" evidence="19">
    <location>
        <begin position="463"/>
        <end position="475"/>
    </location>
</feature>
<feature type="transmembrane region" description="Helical" evidence="20">
    <location>
        <begin position="258"/>
        <end position="276"/>
    </location>
</feature>
<name>A0A0D2VUW0_CAPO3</name>
<reference evidence="23" key="1">
    <citation type="submission" date="2011-02" db="EMBL/GenBank/DDBJ databases">
        <title>The Genome Sequence of Capsaspora owczarzaki ATCC 30864.</title>
        <authorList>
            <person name="Russ C."/>
            <person name="Cuomo C."/>
            <person name="Burger G."/>
            <person name="Gray M.W."/>
            <person name="Holland P.W.H."/>
            <person name="King N."/>
            <person name="Lang F.B.F."/>
            <person name="Roger A.J."/>
            <person name="Ruiz-Trillo I."/>
            <person name="Young S.K."/>
            <person name="Zeng Q."/>
            <person name="Gargeya S."/>
            <person name="Alvarado L."/>
            <person name="Berlin A."/>
            <person name="Chapman S.B."/>
            <person name="Chen Z."/>
            <person name="Freedman E."/>
            <person name="Gellesch M."/>
            <person name="Goldberg J."/>
            <person name="Griggs A."/>
            <person name="Gujja S."/>
            <person name="Heilman E."/>
            <person name="Heiman D."/>
            <person name="Howarth C."/>
            <person name="Mehta T."/>
            <person name="Neiman D."/>
            <person name="Pearson M."/>
            <person name="Roberts A."/>
            <person name="Saif S."/>
            <person name="Shea T."/>
            <person name="Shenoy N."/>
            <person name="Sisk P."/>
            <person name="Stolte C."/>
            <person name="Sykes S."/>
            <person name="White J."/>
            <person name="Yandava C."/>
            <person name="Haas B."/>
            <person name="Nusbaum C."/>
            <person name="Birren B."/>
        </authorList>
    </citation>
    <scope>NUCLEOTIDE SEQUENCE</scope>
    <source>
        <strain evidence="23">ATCC 30864</strain>
    </source>
</reference>
<dbReference type="GO" id="GO:0046872">
    <property type="term" value="F:metal ion binding"/>
    <property type="evidence" value="ECO:0007669"/>
    <property type="project" value="UniProtKB-KW"/>
</dbReference>
<evidence type="ECO:0000313" key="22">
    <source>
        <dbReference type="EMBL" id="KJE95172.1"/>
    </source>
</evidence>
<feature type="region of interest" description="Disordered" evidence="19">
    <location>
        <begin position="429"/>
        <end position="477"/>
    </location>
</feature>
<sequence length="535" mass="58854">MLLLSLLVVLPSSLAVCYASGTDVLPLLIPTPLAINAALSVAAFIATLQLIPALSSLFVNAGLFGMDLNKPIQNRVKVPEALGVICGAVYLICLFFFIPFPFIENLPDDVAEPVSDALLLHDGDRAAANAAYEALVVLHNEKNQRMFRSFLGALLSICCMIFLGFADDVLNLRWRHKLMLPTIATLPILMVYFANHGVTSVIFPKFAMPFLPSFMLQSDQTVFLGPLYYVFMGMIAVFCTNAINILAGINGLEAGQSIVIAISIAINNAVQIFLIQDADVQNHLFSLYLMLPFIATTAALLWWNWFPSRVFVGDTFCYFAGMTFAVVGILGHFSKTLLLLFIPQVLNFVYSLPQLFHLVPCPRHRMPKFDPATGLVGNSHAYFKMSELSGVGRIIVTTMRIFRLVTYKELSQQDYVLALAAEQASKTGADLGKGRAEATTLPKPEPQPPATPRATRALKRNQPPHQSDDASSSASKPEEPIIQMSNLTLINFSLMLTGPQKEGQVTCNLLLFQAVCSGIAFFIRYYIAAWLYRDV</sequence>
<dbReference type="RefSeq" id="XP_004346324.1">
    <property type="nucleotide sequence ID" value="XM_004346274.2"/>
</dbReference>
<dbReference type="UniPathway" id="UPA00378"/>
<evidence type="ECO:0000256" key="21">
    <source>
        <dbReference type="SAM" id="SignalP"/>
    </source>
</evidence>
<keyword evidence="12" id="KW-0460">Magnesium</keyword>
<keyword evidence="14 20" id="KW-0472">Membrane</keyword>
<evidence type="ECO:0000256" key="12">
    <source>
        <dbReference type="ARBA" id="ARBA00022842"/>
    </source>
</evidence>
<feature type="transmembrane region" description="Helical" evidence="20">
    <location>
        <begin position="81"/>
        <end position="103"/>
    </location>
</feature>
<feature type="transmembrane region" description="Helical" evidence="20">
    <location>
        <begin position="310"/>
        <end position="331"/>
    </location>
</feature>
<comment type="catalytic activity">
    <reaction evidence="18">
        <text>a di-trans,poly-cis-dolichyl phosphate + UDP-N-acetyl-alpha-D-glucosamine = an N-acetyl-alpha-D-glucosaminyl-diphospho-di-trans,poly-cis-dolichol + UMP</text>
        <dbReference type="Rhea" id="RHEA:13289"/>
        <dbReference type="Rhea" id="RHEA-COMP:19498"/>
        <dbReference type="Rhea" id="RHEA-COMP:19507"/>
        <dbReference type="ChEBI" id="CHEBI:57683"/>
        <dbReference type="ChEBI" id="CHEBI:57705"/>
        <dbReference type="ChEBI" id="CHEBI:57865"/>
        <dbReference type="ChEBI" id="CHEBI:58427"/>
        <dbReference type="EC" id="2.7.8.15"/>
    </reaction>
    <physiologicalReaction direction="left-to-right" evidence="18">
        <dbReference type="Rhea" id="RHEA:13290"/>
    </physiologicalReaction>
</comment>
<feature type="transmembrane region" description="Helical" evidence="20">
    <location>
        <begin position="509"/>
        <end position="532"/>
    </location>
</feature>
<keyword evidence="11" id="KW-0256">Endoplasmic reticulum</keyword>
<comment type="pathway">
    <text evidence="3">Protein modification; protein glycosylation.</text>
</comment>
<dbReference type="EMBL" id="KE346368">
    <property type="protein sequence ID" value="KJE95172.1"/>
    <property type="molecule type" value="Genomic_DNA"/>
</dbReference>
<keyword evidence="9 20" id="KW-0812">Transmembrane</keyword>
<feature type="transmembrane region" description="Helical" evidence="20">
    <location>
        <begin position="39"/>
        <end position="60"/>
    </location>
</feature>
<gene>
    <name evidence="22" type="ORF">CAOG_005651</name>
</gene>
<evidence type="ECO:0000256" key="2">
    <source>
        <dbReference type="ARBA" id="ARBA00004477"/>
    </source>
</evidence>
<keyword evidence="13 20" id="KW-1133">Transmembrane helix</keyword>
<keyword evidence="21" id="KW-0732">Signal</keyword>
<evidence type="ECO:0000256" key="1">
    <source>
        <dbReference type="ARBA" id="ARBA00001946"/>
    </source>
</evidence>
<protein>
    <recommendedName>
        <fullName evidence="6">UDP-N-acetylglucosamine--dolichyl-phosphate N-acetylglucosaminephosphotransferase</fullName>
        <ecNumber evidence="5">2.7.8.15</ecNumber>
    </recommendedName>
    <alternativeName>
        <fullName evidence="15">GlcNAc-1-P transferase</fullName>
    </alternativeName>
    <alternativeName>
        <fullName evidence="16">N-acetylglucosamine-1-phosphate transferase</fullName>
    </alternativeName>
</protein>
<evidence type="ECO:0000256" key="17">
    <source>
        <dbReference type="ARBA" id="ARBA00044717"/>
    </source>
</evidence>
<dbReference type="InParanoid" id="A0A0D2VUW0"/>
<evidence type="ECO:0000256" key="6">
    <source>
        <dbReference type="ARBA" id="ARBA00017659"/>
    </source>
</evidence>
<evidence type="ECO:0000256" key="19">
    <source>
        <dbReference type="SAM" id="MobiDB-lite"/>
    </source>
</evidence>
<evidence type="ECO:0000256" key="9">
    <source>
        <dbReference type="ARBA" id="ARBA00022692"/>
    </source>
</evidence>
<dbReference type="AlphaFoldDB" id="A0A0D2VUW0"/>
<feature type="transmembrane region" description="Helical" evidence="20">
    <location>
        <begin position="337"/>
        <end position="359"/>
    </location>
</feature>
<dbReference type="Pfam" id="PF00953">
    <property type="entry name" value="Glycos_transf_4"/>
    <property type="match status" value="1"/>
</dbReference>
<comment type="function">
    <text evidence="17">UDP-N-acetylglucosamine--dolichyl-phosphate N-acetylglucosaminephosphotransferase that operates in the biosynthetic pathway of dolichol-linked oligosaccharides, the glycan precursors employed in protein asparagine (N)-glycosylation. The assembly of dolichol-linked oligosaccharides begins on the cytosolic side of the endoplasmic reticulum membrane and finishes in its lumen. The sequential addition of sugars to dolichol pyrophosphate produces dolichol-linked oligosaccharides containing fourteen sugars, including two GlcNAcs, nine mannoses and three glucoses. Once assembled, the oligosaccharide is transferred from the lipid to nascent proteins by oligosaccharyltransferases. Catalyzes the initial step of dolichol-linked oligosaccharide biosynthesis, transfering GlcNAc-1-P from cytosolic UDP-GlcNAc onto the carrier lipid dolichyl phosphate (P-dolichol), yielding GlcNAc-P-P-dolichol embedded in the cytoplasmic leaflet of the endoplasmic reticulum membrane.</text>
</comment>
<dbReference type="GO" id="GO:0003975">
    <property type="term" value="F:UDP-N-acetylglucosamine-dolichyl-phosphate N-acetylglucosaminephosphotransferase activity"/>
    <property type="evidence" value="ECO:0007669"/>
    <property type="project" value="UniProtKB-EC"/>
</dbReference>
<feature type="chain" id="PRO_5042549705" description="UDP-N-acetylglucosamine--dolichyl-phosphate N-acetylglucosaminephosphotransferase" evidence="21">
    <location>
        <begin position="20"/>
        <end position="535"/>
    </location>
</feature>
<evidence type="ECO:0000256" key="18">
    <source>
        <dbReference type="ARBA" id="ARBA00045078"/>
    </source>
</evidence>
<feature type="transmembrane region" description="Helical" evidence="20">
    <location>
        <begin position="282"/>
        <end position="303"/>
    </location>
</feature>
<evidence type="ECO:0000256" key="8">
    <source>
        <dbReference type="ARBA" id="ARBA00022679"/>
    </source>
</evidence>
<evidence type="ECO:0000256" key="3">
    <source>
        <dbReference type="ARBA" id="ARBA00004922"/>
    </source>
</evidence>
<evidence type="ECO:0000256" key="15">
    <source>
        <dbReference type="ARBA" id="ARBA00029567"/>
    </source>
</evidence>
<evidence type="ECO:0000256" key="4">
    <source>
        <dbReference type="ARBA" id="ARBA00009317"/>
    </source>
</evidence>
<proteinExistence type="inferred from homology"/>
<accession>A0A0D2VUW0</accession>
<comment type="similarity">
    <text evidence="4">Belongs to the glycosyltransferase 4 family.</text>
</comment>
<dbReference type="FunCoup" id="A0A0D2VUW0">
    <property type="interactions" value="225"/>
</dbReference>
<dbReference type="Proteomes" id="UP000008743">
    <property type="component" value="Unassembled WGS sequence"/>
</dbReference>
<dbReference type="PANTHER" id="PTHR10571:SF0">
    <property type="entry name" value="UDP-N-ACETYLGLUCOSAMINE--DOLICHYL-PHOSPHATE N-ACETYLGLUCOSAMINEPHOSPHOTRANSFERASE"/>
    <property type="match status" value="1"/>
</dbReference>
<evidence type="ECO:0000256" key="20">
    <source>
        <dbReference type="SAM" id="Phobius"/>
    </source>
</evidence>
<dbReference type="GO" id="GO:0005789">
    <property type="term" value="C:endoplasmic reticulum membrane"/>
    <property type="evidence" value="ECO:0007669"/>
    <property type="project" value="UniProtKB-SubCell"/>
</dbReference>
<feature type="transmembrane region" description="Helical" evidence="20">
    <location>
        <begin position="223"/>
        <end position="246"/>
    </location>
</feature>
<evidence type="ECO:0000256" key="10">
    <source>
        <dbReference type="ARBA" id="ARBA00022723"/>
    </source>
</evidence>
<dbReference type="OrthoDB" id="10262326at2759"/>
<dbReference type="InterPro" id="IPR000715">
    <property type="entry name" value="Glycosyl_transferase_4"/>
</dbReference>
<evidence type="ECO:0000256" key="11">
    <source>
        <dbReference type="ARBA" id="ARBA00022824"/>
    </source>
</evidence>
<feature type="transmembrane region" description="Helical" evidence="20">
    <location>
        <begin position="146"/>
        <end position="166"/>
    </location>
</feature>
<evidence type="ECO:0000313" key="23">
    <source>
        <dbReference type="Proteomes" id="UP000008743"/>
    </source>
</evidence>
<evidence type="ECO:0000256" key="14">
    <source>
        <dbReference type="ARBA" id="ARBA00023136"/>
    </source>
</evidence>
<keyword evidence="23" id="KW-1185">Reference proteome</keyword>
<dbReference type="GO" id="GO:0016757">
    <property type="term" value="F:glycosyltransferase activity"/>
    <property type="evidence" value="ECO:0007669"/>
    <property type="project" value="UniProtKB-KW"/>
</dbReference>
<keyword evidence="8 22" id="KW-0808">Transferase</keyword>
<comment type="cofactor">
    <cofactor evidence="1">
        <name>Mg(2+)</name>
        <dbReference type="ChEBI" id="CHEBI:18420"/>
    </cofactor>
</comment>
<evidence type="ECO:0000256" key="5">
    <source>
        <dbReference type="ARBA" id="ARBA00013225"/>
    </source>
</evidence>
<dbReference type="STRING" id="595528.A0A0D2VUW0"/>
<dbReference type="PANTHER" id="PTHR10571">
    <property type="entry name" value="UDP-N-ACETYLGLUCOSAMINE--DOLICHYL-PHOSPHATE N-ACETYLGLUCOSAMINEPHOSPHOTRANSFERASE"/>
    <property type="match status" value="1"/>
</dbReference>
<keyword evidence="10" id="KW-0479">Metal-binding</keyword>
<dbReference type="eggNOG" id="KOG2788">
    <property type="taxonomic scope" value="Eukaryota"/>
</dbReference>
<comment type="subcellular location">
    <subcellularLocation>
        <location evidence="2">Endoplasmic reticulum membrane</location>
        <topology evidence="2">Multi-pass membrane protein</topology>
    </subcellularLocation>
</comment>
<feature type="signal peptide" evidence="21">
    <location>
        <begin position="1"/>
        <end position="19"/>
    </location>
</feature>
<feature type="transmembrane region" description="Helical" evidence="20">
    <location>
        <begin position="178"/>
        <end position="203"/>
    </location>
</feature>
<evidence type="ECO:0000256" key="13">
    <source>
        <dbReference type="ARBA" id="ARBA00022989"/>
    </source>
</evidence>
<keyword evidence="7" id="KW-0328">Glycosyltransferase</keyword>
<dbReference type="CDD" id="cd06855">
    <property type="entry name" value="GT_GPT_euk"/>
    <property type="match status" value="1"/>
</dbReference>
<dbReference type="PhylomeDB" id="A0A0D2VUW0"/>
<organism evidence="22 23">
    <name type="scientific">Capsaspora owczarzaki (strain ATCC 30864)</name>
    <dbReference type="NCBI Taxonomy" id="595528"/>
    <lineage>
        <taxon>Eukaryota</taxon>
        <taxon>Filasterea</taxon>
        <taxon>Capsaspora</taxon>
    </lineage>
</organism>
<dbReference type="OMA" id="CAGIGTH"/>
<dbReference type="EC" id="2.7.8.15" evidence="5"/>
<dbReference type="GO" id="GO:0006488">
    <property type="term" value="P:dolichol-linked oligosaccharide biosynthetic process"/>
    <property type="evidence" value="ECO:0007669"/>
    <property type="project" value="InterPro"/>
</dbReference>
<evidence type="ECO:0000256" key="16">
    <source>
        <dbReference type="ARBA" id="ARBA00033238"/>
    </source>
</evidence>
<evidence type="ECO:0000256" key="7">
    <source>
        <dbReference type="ARBA" id="ARBA00022676"/>
    </source>
</evidence>